<evidence type="ECO:0000313" key="1">
    <source>
        <dbReference type="EMBL" id="CCC91866.1"/>
    </source>
</evidence>
<reference evidence="1" key="1">
    <citation type="journal article" date="2012" name="Proc. Natl. Acad. Sci. U.S.A.">
        <title>Antigenic diversity is generated by distinct evolutionary mechanisms in African trypanosome species.</title>
        <authorList>
            <person name="Jackson A.P."/>
            <person name="Berry A."/>
            <person name="Aslett M."/>
            <person name="Allison H.C."/>
            <person name="Burton P."/>
            <person name="Vavrova-Anderson J."/>
            <person name="Brown R."/>
            <person name="Browne H."/>
            <person name="Corton N."/>
            <person name="Hauser H."/>
            <person name="Gamble J."/>
            <person name="Gilderthorp R."/>
            <person name="Marcello L."/>
            <person name="McQuillan J."/>
            <person name="Otto T.D."/>
            <person name="Quail M.A."/>
            <person name="Sanders M.J."/>
            <person name="van Tonder A."/>
            <person name="Ginger M.L."/>
            <person name="Field M.C."/>
            <person name="Barry J.D."/>
            <person name="Hertz-Fowler C."/>
            <person name="Berriman M."/>
        </authorList>
    </citation>
    <scope>NUCLEOTIDE SEQUENCE</scope>
    <source>
        <strain evidence="1">IL3000</strain>
    </source>
</reference>
<dbReference type="EMBL" id="HE575321">
    <property type="protein sequence ID" value="CCC91866.1"/>
    <property type="molecule type" value="Genomic_DNA"/>
</dbReference>
<dbReference type="AlphaFoldDB" id="G0UR55"/>
<protein>
    <submittedName>
        <fullName evidence="1">Uncharacterized protein</fullName>
    </submittedName>
</protein>
<accession>G0UR55</accession>
<sequence length="110" mass="12362">MRFMRRLALALHSTNALHVIGKGMPSSSDVNPVHRFSPLSDAARELIVGRGQSWHPIVLNFTSFFIDILPHLWGVTGSQRYFWHVSRGCEVIADPAACVCVCGRVWFIRS</sequence>
<organism evidence="1">
    <name type="scientific">Trypanosoma congolense (strain IL3000)</name>
    <dbReference type="NCBI Taxonomy" id="1068625"/>
    <lineage>
        <taxon>Eukaryota</taxon>
        <taxon>Discoba</taxon>
        <taxon>Euglenozoa</taxon>
        <taxon>Kinetoplastea</taxon>
        <taxon>Metakinetoplastina</taxon>
        <taxon>Trypanosomatida</taxon>
        <taxon>Trypanosomatidae</taxon>
        <taxon>Trypanosoma</taxon>
        <taxon>Nannomonas</taxon>
    </lineage>
</organism>
<gene>
    <name evidence="1" type="ORF">TCIL3000_8_750</name>
</gene>
<name>G0UR55_TRYCI</name>
<proteinExistence type="predicted"/>